<protein>
    <submittedName>
        <fullName evidence="1">Uncharacterized protein</fullName>
    </submittedName>
</protein>
<gene>
    <name evidence="1" type="ORF">HMPREF0654_08370</name>
</gene>
<dbReference type="AlphaFoldDB" id="A0A096APH8"/>
<evidence type="ECO:0000313" key="2">
    <source>
        <dbReference type="Proteomes" id="UP000029538"/>
    </source>
</evidence>
<dbReference type="Proteomes" id="UP000029538">
    <property type="component" value="Unassembled WGS sequence"/>
</dbReference>
<accession>A0A096APH8</accession>
<evidence type="ECO:0000313" key="1">
    <source>
        <dbReference type="EMBL" id="KGF48660.1"/>
    </source>
</evidence>
<proteinExistence type="predicted"/>
<name>A0A096APH8_9BACT</name>
<reference evidence="1 2" key="1">
    <citation type="submission" date="2014-07" db="EMBL/GenBank/DDBJ databases">
        <authorList>
            <person name="McCorrison J."/>
            <person name="Sanka R."/>
            <person name="Torralba M."/>
            <person name="Gillis M."/>
            <person name="Haft D.H."/>
            <person name="Methe B."/>
            <person name="Sutton G."/>
            <person name="Nelson K.E."/>
        </authorList>
    </citation>
    <scope>NUCLEOTIDE SEQUENCE [LARGE SCALE GENOMIC DNA]</scope>
    <source>
        <strain evidence="1 2">DNF00882</strain>
    </source>
</reference>
<organism evidence="1 2">
    <name type="scientific">Prevotella disiens DNF00882</name>
    <dbReference type="NCBI Taxonomy" id="1401075"/>
    <lineage>
        <taxon>Bacteria</taxon>
        <taxon>Pseudomonadati</taxon>
        <taxon>Bacteroidota</taxon>
        <taxon>Bacteroidia</taxon>
        <taxon>Bacteroidales</taxon>
        <taxon>Prevotellaceae</taxon>
        <taxon>Prevotella</taxon>
    </lineage>
</organism>
<dbReference type="RefSeq" id="WP_036883905.1">
    <property type="nucleotide sequence ID" value="NZ_JRNR01000081.1"/>
</dbReference>
<comment type="caution">
    <text evidence="1">The sequence shown here is derived from an EMBL/GenBank/DDBJ whole genome shotgun (WGS) entry which is preliminary data.</text>
</comment>
<dbReference type="EMBL" id="JRNR01000081">
    <property type="protein sequence ID" value="KGF48660.1"/>
    <property type="molecule type" value="Genomic_DNA"/>
</dbReference>
<sequence length="129" mass="15355">MIQQDYFLRLIEEFAVALAKMLKVNLDKRDDALMDLYRQYVGDYTLVRNLSFEELLDYATKEWNDRERIDRLEMVAELLYAEASYKANPLRDMLYGKAFEVFSYVDAHHGVYSIERKKKINQLSALLKK</sequence>